<dbReference type="Pfam" id="PF00479">
    <property type="entry name" value="G6PD_N"/>
    <property type="match status" value="1"/>
</dbReference>
<keyword evidence="3 7" id="KW-0313">Glucose metabolism</keyword>
<keyword evidence="4 7" id="KW-0521">NADP</keyword>
<dbReference type="PANTHER" id="PTHR23429">
    <property type="entry name" value="GLUCOSE-6-PHOSPHATE 1-DEHYDROGENASE G6PD"/>
    <property type="match status" value="1"/>
</dbReference>
<dbReference type="InterPro" id="IPR036291">
    <property type="entry name" value="NAD(P)-bd_dom_sf"/>
</dbReference>
<dbReference type="SUPFAM" id="SSF51735">
    <property type="entry name" value="NAD(P)-binding Rossmann-fold domains"/>
    <property type="match status" value="1"/>
</dbReference>
<evidence type="ECO:0000256" key="4">
    <source>
        <dbReference type="ARBA" id="ARBA00022857"/>
    </source>
</evidence>
<feature type="binding site" evidence="7">
    <location>
        <position position="343"/>
    </location>
    <ligand>
        <name>substrate</name>
    </ligand>
</feature>
<dbReference type="UniPathway" id="UPA00115">
    <property type="reaction ID" value="UER00408"/>
</dbReference>
<dbReference type="NCBIfam" id="TIGR00871">
    <property type="entry name" value="zwf"/>
    <property type="match status" value="1"/>
</dbReference>
<feature type="binding site" evidence="7">
    <location>
        <position position="214"/>
    </location>
    <ligand>
        <name>substrate</name>
    </ligand>
</feature>
<dbReference type="KEGG" id="aade:C3B56_00311"/>
<feature type="binding site" evidence="7">
    <location>
        <position position="146"/>
    </location>
    <ligand>
        <name>NADP(+)</name>
        <dbReference type="ChEBI" id="CHEBI:58349"/>
    </ligand>
</feature>
<feature type="binding site" evidence="7">
    <location>
        <position position="338"/>
    </location>
    <ligand>
        <name>substrate</name>
    </ligand>
</feature>
<sequence length="471" mass="56267">MKIFKNKFYDFLIFGANGDLTKRKLLPALYNLEKNNCLNNNENIICIGRINLSNKKYINNMYKSLINFVDYKIDIKIWKKLSKKLLFINVNINNIKEFIKIKKLINNYDKIIISYFAVPSNIFENICKGLSYINLNHKNVRIIVEKPIGNSLNTFKIINNKINKFFKEKQIFYIDHYLGKEMVLNLFILRFSNILFLNIWNNNFIESIHINVYEKIGIEGRWNYFDKIGQTRDMVQNHLLQLLTIIAMKPPNIFNSKNIKKEKIKILKSLRKINIYSIKKNTIKGQYINGIIENKKVPGYLEELDSNVNSKTETFVSIRAYIDNFQWMGVPFYLNTGKRLINKKSEIIIYFKKPAVNLFKKYINYLPNNKLIINLQPKESININIINKIPNLNHKLILKEINLKFDYKKIFNYKYIYDSYECLLLEVINNRKYLFVDKKEIELSWLWIDNIINFWKINNQKLYKYHSGLSL</sequence>
<dbReference type="GO" id="GO:0009051">
    <property type="term" value="P:pentose-phosphate shunt, oxidative branch"/>
    <property type="evidence" value="ECO:0007669"/>
    <property type="project" value="TreeGrafter"/>
</dbReference>
<keyword evidence="6 7" id="KW-0119">Carbohydrate metabolism</keyword>
<name>A0A3S9J7V9_9ENTR</name>
<dbReference type="GO" id="GO:0004345">
    <property type="term" value="F:glucose-6-phosphate dehydrogenase activity"/>
    <property type="evidence" value="ECO:0007669"/>
    <property type="project" value="UniProtKB-UniRule"/>
</dbReference>
<evidence type="ECO:0000256" key="1">
    <source>
        <dbReference type="ARBA" id="ARBA00004937"/>
    </source>
</evidence>
<evidence type="ECO:0000256" key="6">
    <source>
        <dbReference type="ARBA" id="ARBA00023277"/>
    </source>
</evidence>
<evidence type="ECO:0000256" key="2">
    <source>
        <dbReference type="ARBA" id="ARBA00009975"/>
    </source>
</evidence>
<dbReference type="Proteomes" id="UP000274458">
    <property type="component" value="Chromosome"/>
</dbReference>
<dbReference type="PANTHER" id="PTHR23429:SF0">
    <property type="entry name" value="GLUCOSE-6-PHOSPHATE 1-DEHYDROGENASE"/>
    <property type="match status" value="1"/>
</dbReference>
<keyword evidence="5 7" id="KW-0560">Oxidoreductase</keyword>
<comment type="catalytic activity">
    <reaction evidence="7">
        <text>D-glucose 6-phosphate + NADP(+) = 6-phospho-D-glucono-1,5-lactone + NADPH + H(+)</text>
        <dbReference type="Rhea" id="RHEA:15841"/>
        <dbReference type="ChEBI" id="CHEBI:15378"/>
        <dbReference type="ChEBI" id="CHEBI:57783"/>
        <dbReference type="ChEBI" id="CHEBI:57955"/>
        <dbReference type="ChEBI" id="CHEBI:58349"/>
        <dbReference type="ChEBI" id="CHEBI:61548"/>
        <dbReference type="EC" id="1.1.1.49"/>
    </reaction>
</comment>
<dbReference type="GO" id="GO:0006006">
    <property type="term" value="P:glucose metabolic process"/>
    <property type="evidence" value="ECO:0007669"/>
    <property type="project" value="UniProtKB-KW"/>
</dbReference>
<dbReference type="AlphaFoldDB" id="A0A3S9J7V9"/>
<dbReference type="EMBL" id="CP026513">
    <property type="protein sequence ID" value="AZP36394.1"/>
    <property type="molecule type" value="Genomic_DNA"/>
</dbReference>
<organism evidence="10 11">
    <name type="scientific">Candidatus Annandia adelgestsuga</name>
    <dbReference type="NCBI Taxonomy" id="1302411"/>
    <lineage>
        <taxon>Bacteria</taxon>
        <taxon>Pseudomonadati</taxon>
        <taxon>Pseudomonadota</taxon>
        <taxon>Gammaproteobacteria</taxon>
        <taxon>Enterobacterales</taxon>
        <taxon>Enterobacteriaceae</taxon>
        <taxon>Candidatus Annandia</taxon>
    </lineage>
</organism>
<comment type="function">
    <text evidence="7">Catalyzes the oxidation of glucose 6-phosphate to 6-phosphogluconolactone.</text>
</comment>
<dbReference type="Gene3D" id="3.40.50.720">
    <property type="entry name" value="NAD(P)-binding Rossmann-like Domain"/>
    <property type="match status" value="1"/>
</dbReference>
<dbReference type="OrthoDB" id="9802739at2"/>
<dbReference type="GO" id="GO:0050661">
    <property type="term" value="F:NADP binding"/>
    <property type="evidence" value="ECO:0007669"/>
    <property type="project" value="UniProtKB-UniRule"/>
</dbReference>
<evidence type="ECO:0000313" key="11">
    <source>
        <dbReference type="Proteomes" id="UP000274458"/>
    </source>
</evidence>
<dbReference type="Gene3D" id="3.30.360.10">
    <property type="entry name" value="Dihydrodipicolinate Reductase, domain 2"/>
    <property type="match status" value="1"/>
</dbReference>
<dbReference type="Pfam" id="PF02781">
    <property type="entry name" value="G6PD_C"/>
    <property type="match status" value="1"/>
</dbReference>
<dbReference type="SUPFAM" id="SSF55347">
    <property type="entry name" value="Glyceraldehyde-3-phosphate dehydrogenase-like, C-terminal domain"/>
    <property type="match status" value="1"/>
</dbReference>
<reference evidence="10 11" key="1">
    <citation type="journal article" date="2018" name="Genome Biol. Evol.">
        <title>Partnering With a Pest: Genomes of Hemlock Woolly Adelgid Symbionts Reveal Atypical Nutritional Provisioning Patterns in Dual-Obligate Bacteria.</title>
        <authorList>
            <person name="Weglarz K.M."/>
            <person name="Havill N.P."/>
            <person name="Burke G.R."/>
            <person name="von Dohlen C.D."/>
        </authorList>
    </citation>
    <scope>NUCLEOTIDE SEQUENCE [LARGE SCALE GENOMIC DNA]</scope>
    <source>
        <strain evidence="10">ENA</strain>
    </source>
</reference>
<dbReference type="InterPro" id="IPR022675">
    <property type="entry name" value="G6P_DH_C"/>
</dbReference>
<dbReference type="InterPro" id="IPR001282">
    <property type="entry name" value="G6P_DH"/>
</dbReference>
<protein>
    <recommendedName>
        <fullName evidence="7">Glucose-6-phosphate 1-dehydrogenase</fullName>
        <shortName evidence="7">G6PD</shortName>
        <ecNumber evidence="7">1.1.1.49</ecNumber>
    </recommendedName>
</protein>
<feature type="binding site" evidence="7">
    <location>
        <position position="176"/>
    </location>
    <ligand>
        <name>substrate</name>
    </ligand>
</feature>
<gene>
    <name evidence="7 10" type="primary">zwf</name>
    <name evidence="10" type="ORF">C3B56_00311</name>
</gene>
<dbReference type="GO" id="GO:0005829">
    <property type="term" value="C:cytosol"/>
    <property type="evidence" value="ECO:0007669"/>
    <property type="project" value="TreeGrafter"/>
</dbReference>
<dbReference type="RefSeq" id="WP_126071668.1">
    <property type="nucleotide sequence ID" value="NZ_CP026513.1"/>
</dbReference>
<feature type="domain" description="Glucose-6-phosphate dehydrogenase NAD-binding" evidence="8">
    <location>
        <begin position="13"/>
        <end position="185"/>
    </location>
</feature>
<keyword evidence="11" id="KW-1185">Reference proteome</keyword>
<feature type="binding site" evidence="7">
    <location>
        <position position="49"/>
    </location>
    <ligand>
        <name>NADP(+)</name>
        <dbReference type="ChEBI" id="CHEBI:58349"/>
    </ligand>
</feature>
<comment type="similarity">
    <text evidence="2 7">Belongs to the glucose-6-phosphate dehydrogenase family.</text>
</comment>
<feature type="binding site" evidence="7">
    <location>
        <position position="233"/>
    </location>
    <ligand>
        <name>substrate</name>
    </ligand>
</feature>
<feature type="domain" description="Glucose-6-phosphate dehydrogenase C-terminal" evidence="9">
    <location>
        <begin position="188"/>
        <end position="467"/>
    </location>
</feature>
<evidence type="ECO:0000256" key="3">
    <source>
        <dbReference type="ARBA" id="ARBA00022526"/>
    </source>
</evidence>
<dbReference type="PIRSF" id="PIRSF000110">
    <property type="entry name" value="G6PD"/>
    <property type="match status" value="1"/>
</dbReference>
<evidence type="ECO:0000313" key="10">
    <source>
        <dbReference type="EMBL" id="AZP36394.1"/>
    </source>
</evidence>
<dbReference type="InterPro" id="IPR019796">
    <property type="entry name" value="G6P_DH_AS"/>
</dbReference>
<evidence type="ECO:0000256" key="5">
    <source>
        <dbReference type="ARBA" id="ARBA00023002"/>
    </source>
</evidence>
<comment type="caution">
    <text evidence="7">Lacks conserved residue(s) required for the propagation of feature annotation.</text>
</comment>
<dbReference type="HAMAP" id="MF_00966">
    <property type="entry name" value="G6PD"/>
    <property type="match status" value="1"/>
</dbReference>
<evidence type="ECO:0000256" key="7">
    <source>
        <dbReference type="HAMAP-Rule" id="MF_00966"/>
    </source>
</evidence>
<dbReference type="PRINTS" id="PR00079">
    <property type="entry name" value="G6PDHDRGNASE"/>
</dbReference>
<accession>A0A3S9J7V9</accession>
<comment type="pathway">
    <text evidence="1 7">Carbohydrate degradation; pentose phosphate pathway; D-ribulose 5-phosphate from D-glucose 6-phosphate (oxidative stage): step 1/3.</text>
</comment>
<feature type="active site" description="Proton acceptor" evidence="7">
    <location>
        <position position="238"/>
    </location>
</feature>
<evidence type="ECO:0000259" key="9">
    <source>
        <dbReference type="Pfam" id="PF02781"/>
    </source>
</evidence>
<dbReference type="InterPro" id="IPR022674">
    <property type="entry name" value="G6P_DH_NAD-bd"/>
</dbReference>
<dbReference type="PROSITE" id="PS00069">
    <property type="entry name" value="G6P_DEHYDROGENASE"/>
    <property type="match status" value="1"/>
</dbReference>
<feature type="binding site" evidence="7">
    <location>
        <position position="180"/>
    </location>
    <ligand>
        <name>substrate</name>
    </ligand>
</feature>
<proteinExistence type="inferred from homology"/>
<evidence type="ECO:0000259" key="8">
    <source>
        <dbReference type="Pfam" id="PF00479"/>
    </source>
</evidence>
<dbReference type="EC" id="1.1.1.49" evidence="7"/>